<feature type="transmembrane region" description="Helical" evidence="1">
    <location>
        <begin position="134"/>
        <end position="151"/>
    </location>
</feature>
<comment type="caution">
    <text evidence="2">The sequence shown here is derived from an EMBL/GenBank/DDBJ whole genome shotgun (WGS) entry which is preliminary data.</text>
</comment>
<feature type="transmembrane region" description="Helical" evidence="1">
    <location>
        <begin position="180"/>
        <end position="201"/>
    </location>
</feature>
<feature type="transmembrane region" description="Helical" evidence="1">
    <location>
        <begin position="57"/>
        <end position="77"/>
    </location>
</feature>
<feature type="transmembrane region" description="Helical" evidence="1">
    <location>
        <begin position="9"/>
        <end position="25"/>
    </location>
</feature>
<accession>A0A7X6N553</accession>
<evidence type="ECO:0000256" key="1">
    <source>
        <dbReference type="SAM" id="Phobius"/>
    </source>
</evidence>
<dbReference type="Pfam" id="PF07099">
    <property type="entry name" value="DUF1361"/>
    <property type="match status" value="1"/>
</dbReference>
<keyword evidence="1" id="KW-0472">Membrane</keyword>
<protein>
    <submittedName>
        <fullName evidence="2">DUF1361 domain-containing protein</fullName>
    </submittedName>
</protein>
<dbReference type="AlphaFoldDB" id="A0A7X6N553"/>
<feature type="transmembrane region" description="Helical" evidence="1">
    <location>
        <begin position="31"/>
        <end position="50"/>
    </location>
</feature>
<gene>
    <name evidence="2" type="ORF">HF964_04735</name>
</gene>
<evidence type="ECO:0000313" key="3">
    <source>
        <dbReference type="Proteomes" id="UP000549765"/>
    </source>
</evidence>
<dbReference type="Proteomes" id="UP000549765">
    <property type="component" value="Unassembled WGS sequence"/>
</dbReference>
<dbReference type="RefSeq" id="WP_168721906.1">
    <property type="nucleotide sequence ID" value="NZ_JAAXPN010000003.1"/>
</dbReference>
<keyword evidence="1" id="KW-1133">Transmembrane helix</keyword>
<organism evidence="2 3">
    <name type="scientific">Periweissella fabalis</name>
    <dbReference type="NCBI Taxonomy" id="1070421"/>
    <lineage>
        <taxon>Bacteria</taxon>
        <taxon>Bacillati</taxon>
        <taxon>Bacillota</taxon>
        <taxon>Bacilli</taxon>
        <taxon>Lactobacillales</taxon>
        <taxon>Lactobacillaceae</taxon>
        <taxon>Periweissella</taxon>
    </lineage>
</organism>
<name>A0A7X6N553_9LACO</name>
<evidence type="ECO:0000313" key="2">
    <source>
        <dbReference type="EMBL" id="NKZ24113.1"/>
    </source>
</evidence>
<sequence length="204" mass="23296">MLKKEFPQIVLLHILVIMFLGFLYVTKNQYMFLIVNVTLALIPFDISLAIKHTKSNIIAGILGLVWLAFYPNTMYMITDFIHLSSIGTNIVTAYQYAHYAILALGIFSGVLFGLGSATLVFERFVRDPDFSIQVLFYGVLSFMSAVGIYLGRYKRLNTTDLITNFHGTLMQIKHAFTPDMIAFVFCFVLVQLFLFAVFQIMKER</sequence>
<proteinExistence type="predicted"/>
<feature type="transmembrane region" description="Helical" evidence="1">
    <location>
        <begin position="97"/>
        <end position="122"/>
    </location>
</feature>
<keyword evidence="3" id="KW-1185">Reference proteome</keyword>
<dbReference type="InterPro" id="IPR009793">
    <property type="entry name" value="DUF1361"/>
</dbReference>
<dbReference type="EMBL" id="JAAXPN010000003">
    <property type="protein sequence ID" value="NKZ24113.1"/>
    <property type="molecule type" value="Genomic_DNA"/>
</dbReference>
<reference evidence="2 3" key="1">
    <citation type="submission" date="2020-04" db="EMBL/GenBank/DDBJ databases">
        <title>MicrobeNet Type strains.</title>
        <authorList>
            <person name="Nicholson A.C."/>
        </authorList>
    </citation>
    <scope>NUCLEOTIDE SEQUENCE [LARGE SCALE GENOMIC DNA]</scope>
    <source>
        <strain evidence="2 3">CCUG 61472</strain>
    </source>
</reference>
<keyword evidence="1" id="KW-0812">Transmembrane</keyword>